<evidence type="ECO:0000313" key="2">
    <source>
        <dbReference type="Proteomes" id="UP000020766"/>
    </source>
</evidence>
<comment type="caution">
    <text evidence="1">The sequence shown here is derived from an EMBL/GenBank/DDBJ whole genome shotgun (WGS) entry which is preliminary data.</text>
</comment>
<sequence length="140" mass="15242">MQNDASRSHCTHCDQYTTSIISLLTPVFRLFLNFSAVNERLDEAVVHLPPCAANTDVLHDLLQITQVLGTRLGICERCALLAIWISLDVEGALFHLECCLLVLRIFITIVGSHGSKLASGPATINRLCAFSDGAPHSCIP</sequence>
<gene>
    <name evidence="1" type="ORF">AX13_00035</name>
</gene>
<dbReference type="Proteomes" id="UP000020766">
    <property type="component" value="Unassembled WGS sequence"/>
</dbReference>
<dbReference type="EMBL" id="JBOK01000001">
    <property type="protein sequence ID" value="EXU81941.1"/>
    <property type="molecule type" value="Genomic_DNA"/>
</dbReference>
<name>A0A014MJQ1_9BURK</name>
<dbReference type="AlphaFoldDB" id="A0A014MJQ1"/>
<accession>A0A014MJQ1</accession>
<proteinExistence type="predicted"/>
<reference evidence="1 2" key="1">
    <citation type="submission" date="2014-01" db="EMBL/GenBank/DDBJ databases">
        <title>Interspecies Systems Biology Uncovers Metabolites Affecting C. elegans Gene Expression and Life History Traits.</title>
        <authorList>
            <person name="Watson E."/>
            <person name="Macneil L.T."/>
            <person name="Ritter A.D."/>
            <person name="Yilmaz L.S."/>
            <person name="Rosebrock A.P."/>
            <person name="Caudy A.A."/>
            <person name="Walhout A.J."/>
        </authorList>
    </citation>
    <scope>NUCLEOTIDE SEQUENCE [LARGE SCALE GENOMIC DNA]</scope>
    <source>
        <strain evidence="1 2">DA1877</strain>
    </source>
</reference>
<evidence type="ECO:0000313" key="1">
    <source>
        <dbReference type="EMBL" id="EXU81941.1"/>
    </source>
</evidence>
<keyword evidence="2" id="KW-1185">Reference proteome</keyword>
<protein>
    <submittedName>
        <fullName evidence="1">Uncharacterized protein</fullName>
    </submittedName>
</protein>
<organism evidence="1 2">
    <name type="scientific">Comamonas aquatica DA1877</name>
    <dbReference type="NCBI Taxonomy" id="1457173"/>
    <lineage>
        <taxon>Bacteria</taxon>
        <taxon>Pseudomonadati</taxon>
        <taxon>Pseudomonadota</taxon>
        <taxon>Betaproteobacteria</taxon>
        <taxon>Burkholderiales</taxon>
        <taxon>Comamonadaceae</taxon>
        <taxon>Comamonas</taxon>
    </lineage>
</organism>